<dbReference type="CDD" id="cd01650">
    <property type="entry name" value="RT_nLTR_like"/>
    <property type="match status" value="1"/>
</dbReference>
<dbReference type="OrthoDB" id="3059164at2759"/>
<sequence length="1251" mass="139033">MAGSAQDQIVVEVADQPSPLKRPSRAPKPSAKVREAMQSIEDATTASRRTTSDAMRTAASRGTRALGGGNATNSEVGTGKTALQTLLEVLNAQRNEMLDTIIELRDVVSKQQNTIQELHHQLQEYQRQMECALANTKAQLSEELRQARDQIDVLIRNPVFTASSQPSARASYAEVARTPPSSQPSGVRTLSSSNTTPSSFTDTLSCTIDTSRVEENEKNKVQVADVRKAIEAEVRTLENMGDWRCAAVVKETRNPDRVKVVCRDENETRIVKNAAQKITVPGVRVLRDQLYPVRIDNANRTAVLDAEGNVLPGAMEALGTENDVNIAKIVWLSRKDTGKAYGSMVVYVTEGSEARRLLDGRYFHLAGESAYTTVFAPREGPTQCYRCQEIGHKAFACKKPQRCGRCAEQGHHHKRSVRGPEVRAMQRATQVILARTGRADRRLGDDGPNESSQLDEADTNDKTRSHVANSEHAMGTKRYRGRADSSAVGRPHRSTHPAPRPGSAVGVSQTNYSDARFTPATHGSDHRAIETAFDTSVEDRPSETRFLFKNAPWAEIRTRVAANLERIPWDGNVQQQTDRLMAAVTEAVYGLTPKAKPSPYAKRWWTTDLTRLRQTYTFWRNQARSRRRIGQTAPELEQRARMAAKEYHDAIRRQKSSHWNDFLADDANIWQATKYLQTGSGTMGDKIPPLVRPDGSITEGKAEQAQELLTAFFPPLPARIEDEGQRPQRAPVHMPDLTMEEIEQKVLSAKPWKAPGEDGLPAMVWRQLWPVVKDRVLHLFRTSLRDGDIPSQWKNAKIIPLKKPGKSDYTLAKSWRPISLLSTLGKILEAVIAERLSHAVETCGLLPANHFGARKRRSTEQALLLLQEHIYKAWRARKVLSLVSFDVKGAYNGVFKDRLLQRLKARGIPEHLVKWIDAFCSKRTATIAVNGFTSGRQELPQAGLPQGSPLSPVLFLFFNADLVQHKIDANGGAIAFVDDYTAWVTGPSAESNRTGIQAIIDKALDWEKRSGAQFEGEKTAIIHFTRNMERFSEQPFSVKGEVVKPKESAKILGVVMDRELRYKQHIARTAAKGLAAALALKRLKMLSPRTARQLFVATVAPVMDYAANVWMHACGEKALSWLNRAQKIGALAITGAFRTAATAVVEAEASIYPVRERHAQAAASLWINIHTLPGTHPLAMKKVRTTVRFVSPLQKIARVAEGVRVDRMETIQEYAVPPWVPRLRPTLEADRGKAVEMVNKISGIVIAPAHP</sequence>
<evidence type="ECO:0000313" key="7">
    <source>
        <dbReference type="Proteomes" id="UP000001056"/>
    </source>
</evidence>
<reference evidence="7" key="1">
    <citation type="journal article" date="2015" name="Genome Announc.">
        <title>Draft genome sequence of the cellulolytic fungus Chaetomium globosum.</title>
        <authorList>
            <person name="Cuomo C.A."/>
            <person name="Untereiner W.A."/>
            <person name="Ma L.-J."/>
            <person name="Grabherr M."/>
            <person name="Birren B.W."/>
        </authorList>
    </citation>
    <scope>NUCLEOTIDE SEQUENCE [LARGE SCALE GENOMIC DNA]</scope>
    <source>
        <strain evidence="7">ATCC 6205 / CBS 148.51 / DSM 1962 / NBRC 6347 / NRRL 1970</strain>
    </source>
</reference>
<dbReference type="PANTHER" id="PTHR33481:SF1">
    <property type="entry name" value="ENDONUCLEASE_EXONUCLEASE_PHOSPHATASE DOMAIN-CONTAINING PROTEIN-RELATED"/>
    <property type="match status" value="1"/>
</dbReference>
<dbReference type="PANTHER" id="PTHR33481">
    <property type="entry name" value="REVERSE TRANSCRIPTASE"/>
    <property type="match status" value="1"/>
</dbReference>
<dbReference type="GO" id="GO:0005739">
    <property type="term" value="C:mitochondrion"/>
    <property type="evidence" value="ECO:0007669"/>
    <property type="project" value="UniProtKB-SubCell"/>
</dbReference>
<keyword evidence="7" id="KW-1185">Reference proteome</keyword>
<dbReference type="GO" id="GO:0003676">
    <property type="term" value="F:nucleic acid binding"/>
    <property type="evidence" value="ECO:0007669"/>
    <property type="project" value="InterPro"/>
</dbReference>
<keyword evidence="2" id="KW-0496">Mitochondrion</keyword>
<dbReference type="Proteomes" id="UP000001056">
    <property type="component" value="Unassembled WGS sequence"/>
</dbReference>
<organism evidence="6 7">
    <name type="scientific">Chaetomium globosum (strain ATCC 6205 / CBS 148.51 / DSM 1962 / NBRC 6347 / NRRL 1970)</name>
    <name type="common">Soil fungus</name>
    <dbReference type="NCBI Taxonomy" id="306901"/>
    <lineage>
        <taxon>Eukaryota</taxon>
        <taxon>Fungi</taxon>
        <taxon>Dikarya</taxon>
        <taxon>Ascomycota</taxon>
        <taxon>Pezizomycotina</taxon>
        <taxon>Sordariomycetes</taxon>
        <taxon>Sordariomycetidae</taxon>
        <taxon>Sordariales</taxon>
        <taxon>Chaetomiaceae</taxon>
        <taxon>Chaetomium</taxon>
    </lineage>
</organism>
<dbReference type="InterPro" id="IPR000477">
    <property type="entry name" value="RT_dom"/>
</dbReference>
<feature type="coiled-coil region" evidence="3">
    <location>
        <begin position="108"/>
        <end position="157"/>
    </location>
</feature>
<feature type="compositionally biased region" description="Polar residues" evidence="4">
    <location>
        <begin position="179"/>
        <end position="203"/>
    </location>
</feature>
<dbReference type="VEuPathDB" id="FungiDB:CHGG_11114"/>
<dbReference type="EMBL" id="CH408040">
    <property type="protein sequence ID" value="EAQ82862.1"/>
    <property type="molecule type" value="Genomic_DNA"/>
</dbReference>
<feature type="region of interest" description="Disordered" evidence="4">
    <location>
        <begin position="434"/>
        <end position="508"/>
    </location>
</feature>
<feature type="region of interest" description="Disordered" evidence="4">
    <location>
        <begin position="166"/>
        <end position="203"/>
    </location>
</feature>
<dbReference type="SUPFAM" id="SSF56672">
    <property type="entry name" value="DNA/RNA polymerases"/>
    <property type="match status" value="1"/>
</dbReference>
<evidence type="ECO:0000256" key="1">
    <source>
        <dbReference type="ARBA" id="ARBA00004173"/>
    </source>
</evidence>
<protein>
    <recommendedName>
        <fullName evidence="5">Reverse transcriptase domain-containing protein</fullName>
    </recommendedName>
</protein>
<feature type="compositionally biased region" description="Low complexity" evidence="4">
    <location>
        <begin position="42"/>
        <end position="61"/>
    </location>
</feature>
<feature type="region of interest" description="Disordered" evidence="4">
    <location>
        <begin position="406"/>
        <end position="425"/>
    </location>
</feature>
<gene>
    <name evidence="6" type="ORF">CHGG_11114</name>
</gene>
<evidence type="ECO:0000256" key="2">
    <source>
        <dbReference type="ARBA" id="ARBA00023128"/>
    </source>
</evidence>
<dbReference type="AlphaFoldDB" id="Q2GLW4"/>
<dbReference type="InterPro" id="IPR043502">
    <property type="entry name" value="DNA/RNA_pol_sf"/>
</dbReference>
<dbReference type="HOGENOM" id="CLU_000680_23_2_1"/>
<dbReference type="RefSeq" id="XP_001230264.1">
    <property type="nucleotide sequence ID" value="XM_001230263.1"/>
</dbReference>
<proteinExistence type="predicted"/>
<dbReference type="eggNOG" id="KOG1075">
    <property type="taxonomic scope" value="Eukaryota"/>
</dbReference>
<evidence type="ECO:0000256" key="3">
    <source>
        <dbReference type="SAM" id="Coils"/>
    </source>
</evidence>
<feature type="region of interest" description="Disordered" evidence="4">
    <location>
        <begin position="1"/>
        <end position="77"/>
    </location>
</feature>
<feature type="domain" description="Reverse transcriptase" evidence="5">
    <location>
        <begin position="782"/>
        <end position="1043"/>
    </location>
</feature>
<name>Q2GLW4_CHAGB</name>
<evidence type="ECO:0000313" key="6">
    <source>
        <dbReference type="EMBL" id="EAQ82862.1"/>
    </source>
</evidence>
<dbReference type="Pfam" id="PF00078">
    <property type="entry name" value="RVT_1"/>
    <property type="match status" value="1"/>
</dbReference>
<keyword evidence="3" id="KW-0175">Coiled coil</keyword>
<evidence type="ECO:0000256" key="4">
    <source>
        <dbReference type="SAM" id="MobiDB-lite"/>
    </source>
</evidence>
<dbReference type="PROSITE" id="PS50878">
    <property type="entry name" value="RT_POL"/>
    <property type="match status" value="1"/>
</dbReference>
<evidence type="ECO:0000259" key="5">
    <source>
        <dbReference type="PROSITE" id="PS50878"/>
    </source>
</evidence>
<dbReference type="InParanoid" id="Q2GLW4"/>
<accession>Q2GLW4</accession>
<dbReference type="GO" id="GO:0008270">
    <property type="term" value="F:zinc ion binding"/>
    <property type="evidence" value="ECO:0007669"/>
    <property type="project" value="InterPro"/>
</dbReference>
<dbReference type="InterPro" id="IPR036875">
    <property type="entry name" value="Znf_CCHC_sf"/>
</dbReference>
<dbReference type="GeneID" id="4397407"/>
<comment type="subcellular location">
    <subcellularLocation>
        <location evidence="1">Mitochondrion</location>
    </subcellularLocation>
</comment>
<dbReference type="SUPFAM" id="SSF57756">
    <property type="entry name" value="Retrovirus zinc finger-like domains"/>
    <property type="match status" value="1"/>
</dbReference>